<dbReference type="Proteomes" id="UP001234585">
    <property type="component" value="Chromosome"/>
</dbReference>
<protein>
    <submittedName>
        <fullName evidence="2">Uncharacterized protein</fullName>
    </submittedName>
</protein>
<dbReference type="RefSeq" id="WP_306037723.1">
    <property type="nucleotide sequence ID" value="NZ_CP132302.1"/>
</dbReference>
<feature type="chain" id="PRO_5041382108" evidence="1">
    <location>
        <begin position="23"/>
        <end position="125"/>
    </location>
</feature>
<accession>A0AA50H869</accession>
<sequence>MRARRFLLSVAVGLALCGQASAAADIVDGSYGNKEGCLYSETGESSGADVFFLLNKEGVTTAASYCEFKGEARKVGGATVVMAECNDEGAEEPASFELTLTPDDGGYTVSFPDGTRWGPLARCKK</sequence>
<feature type="signal peptide" evidence="1">
    <location>
        <begin position="1"/>
        <end position="22"/>
    </location>
</feature>
<keyword evidence="3" id="KW-1185">Reference proteome</keyword>
<gene>
    <name evidence="2" type="ORF">Q9313_01860</name>
</gene>
<dbReference type="EMBL" id="CP132302">
    <property type="protein sequence ID" value="WLR97801.1"/>
    <property type="molecule type" value="Genomic_DNA"/>
</dbReference>
<organism evidence="2 3">
    <name type="scientific">Shinella sumterensis</name>
    <dbReference type="NCBI Taxonomy" id="1967501"/>
    <lineage>
        <taxon>Bacteria</taxon>
        <taxon>Pseudomonadati</taxon>
        <taxon>Pseudomonadota</taxon>
        <taxon>Alphaproteobacteria</taxon>
        <taxon>Hyphomicrobiales</taxon>
        <taxon>Rhizobiaceae</taxon>
        <taxon>Shinella</taxon>
    </lineage>
</organism>
<keyword evidence="1" id="KW-0732">Signal</keyword>
<evidence type="ECO:0000256" key="1">
    <source>
        <dbReference type="SAM" id="SignalP"/>
    </source>
</evidence>
<proteinExistence type="predicted"/>
<name>A0AA50H869_9HYPH</name>
<evidence type="ECO:0000313" key="2">
    <source>
        <dbReference type="EMBL" id="WLR97801.1"/>
    </source>
</evidence>
<evidence type="ECO:0000313" key="3">
    <source>
        <dbReference type="Proteomes" id="UP001234585"/>
    </source>
</evidence>
<reference evidence="2 3" key="1">
    <citation type="submission" date="2023-08" db="EMBL/GenBank/DDBJ databases">
        <title>Pathogen: clinical or host-associated sample.</title>
        <authorList>
            <person name="Hergert J."/>
            <person name="Casey R."/>
            <person name="Wagner J."/>
            <person name="Young E.L."/>
            <person name="Oakeson K.F."/>
        </authorList>
    </citation>
    <scope>NUCLEOTIDE SEQUENCE [LARGE SCALE GENOMIC DNA]</scope>
    <source>
        <strain evidence="2 3">1760953</strain>
    </source>
</reference>
<dbReference type="AlphaFoldDB" id="A0AA50H869"/>